<dbReference type="Proteomes" id="UP000255355">
    <property type="component" value="Unassembled WGS sequence"/>
</dbReference>
<reference evidence="2 3" key="1">
    <citation type="submission" date="2018-07" db="EMBL/GenBank/DDBJ databases">
        <title>Genomic Encyclopedia of Type Strains, Phase IV (KMG-IV): sequencing the most valuable type-strain genomes for metagenomic binning, comparative biology and taxonomic classification.</title>
        <authorList>
            <person name="Goeker M."/>
        </authorList>
    </citation>
    <scope>NUCLEOTIDE SEQUENCE [LARGE SCALE GENOMIC DNA]</scope>
    <source>
        <strain evidence="2 3">DSM 44952</strain>
    </source>
</reference>
<feature type="region of interest" description="Disordered" evidence="1">
    <location>
        <begin position="1"/>
        <end position="38"/>
    </location>
</feature>
<keyword evidence="3" id="KW-1185">Reference proteome</keyword>
<dbReference type="STRING" id="1210089.GCA_001613165_06085"/>
<organism evidence="2 3">
    <name type="scientific">Nocardia mexicana</name>
    <dbReference type="NCBI Taxonomy" id="279262"/>
    <lineage>
        <taxon>Bacteria</taxon>
        <taxon>Bacillati</taxon>
        <taxon>Actinomycetota</taxon>
        <taxon>Actinomycetes</taxon>
        <taxon>Mycobacteriales</taxon>
        <taxon>Nocardiaceae</taxon>
        <taxon>Nocardia</taxon>
    </lineage>
</organism>
<sequence length="224" mass="23838">MTAMPATVHDLHAHGTGDQPPGRLDPATITAPAPDRRAPIRETPLPVTGPHPPLFAVLGAHGGAATSTLARWWAHAADSGLAWPANPRTTRRVVIAARDCLPGLTAAADRLREWHAGLAPEGVIVIGLVLTAARPGRAPAAVRRYRRTIADLTDTVWAIGWHDELLACELDDLAHYTPFDPPPPRRARLTQAVPADVHHTGTAITTRIAETRGRTTNPTPGSTP</sequence>
<evidence type="ECO:0000313" key="3">
    <source>
        <dbReference type="Proteomes" id="UP000255355"/>
    </source>
</evidence>
<dbReference type="AlphaFoldDB" id="A0A370GNS8"/>
<gene>
    <name evidence="2" type="ORF">DFR68_12060</name>
</gene>
<proteinExistence type="predicted"/>
<comment type="caution">
    <text evidence="2">The sequence shown here is derived from an EMBL/GenBank/DDBJ whole genome shotgun (WGS) entry which is preliminary data.</text>
</comment>
<protein>
    <submittedName>
        <fullName evidence="2">Uncharacterized protein</fullName>
    </submittedName>
</protein>
<evidence type="ECO:0000313" key="2">
    <source>
        <dbReference type="EMBL" id="RDI43593.1"/>
    </source>
</evidence>
<accession>A0A370GNS8</accession>
<evidence type="ECO:0000256" key="1">
    <source>
        <dbReference type="SAM" id="MobiDB-lite"/>
    </source>
</evidence>
<dbReference type="EMBL" id="QQAZ01000020">
    <property type="protein sequence ID" value="RDI43593.1"/>
    <property type="molecule type" value="Genomic_DNA"/>
</dbReference>
<name>A0A370GNS8_9NOCA</name>